<dbReference type="Gene3D" id="2.60.40.1740">
    <property type="entry name" value="hypothetical protein (bacova_03559)"/>
    <property type="match status" value="1"/>
</dbReference>
<evidence type="ECO:0000259" key="1">
    <source>
        <dbReference type="Pfam" id="PF08522"/>
    </source>
</evidence>
<evidence type="ECO:0000313" key="3">
    <source>
        <dbReference type="EMBL" id="SFF03969.1"/>
    </source>
</evidence>
<evidence type="ECO:0000259" key="2">
    <source>
        <dbReference type="Pfam" id="PF14274"/>
    </source>
</evidence>
<keyword evidence="4" id="KW-1185">Reference proteome</keyword>
<dbReference type="Pfam" id="PF14274">
    <property type="entry name" value="BT_3044-like_C"/>
    <property type="match status" value="1"/>
</dbReference>
<dbReference type="InterPro" id="IPR013728">
    <property type="entry name" value="BT_3987-like_N"/>
</dbReference>
<feature type="domain" description="BT-3044-like C-terminal" evidence="2">
    <location>
        <begin position="168"/>
        <end position="290"/>
    </location>
</feature>
<accession>A0A1I2FGC6</accession>
<proteinExistence type="predicted"/>
<protein>
    <recommendedName>
        <fullName evidence="5">DUF1735 domain-containing protein</fullName>
    </recommendedName>
</protein>
<name>A0A1I2FGC6_9BACT</name>
<gene>
    <name evidence="3" type="ORF">SAMN05444380_1293</name>
</gene>
<dbReference type="Pfam" id="PF08522">
    <property type="entry name" value="BT_3987-like_N"/>
    <property type="match status" value="1"/>
</dbReference>
<dbReference type="InterPro" id="IPR025371">
    <property type="entry name" value="BT_3044-like_C"/>
</dbReference>
<dbReference type="EMBL" id="FONA01000029">
    <property type="protein sequence ID" value="SFF03969.1"/>
    <property type="molecule type" value="Genomic_DNA"/>
</dbReference>
<sequence>MKQIITFLAFIMAVVTGCSEDSPLEEEQYVKQVYIVGADETTNMGMSIVEIPYHDTEEQSTFISVATGGSLNIDRDITVTIEEAGSEPIDDYNFKYRSGEDVLYRPLDPSYYRIPDNKVVIKKGEVYGRMPILIRTADLHCDSLYALTFKIKSVSDPDYISIRSTDTVLIQSYTFVNDYSGIYQSEGYYYQWVDGKAYGDSTSIATTRNFKATDATTVRLFHLAYTETYENIDAYALTFSIGEDNSITVDGWGSMNITDGGGTYDPETSTFSVWYNYESGGAEYQFSGTFIKSED</sequence>
<reference evidence="3 4" key="1">
    <citation type="submission" date="2016-10" db="EMBL/GenBank/DDBJ databases">
        <authorList>
            <person name="de Groot N.N."/>
        </authorList>
    </citation>
    <scope>NUCLEOTIDE SEQUENCE [LARGE SCALE GENOMIC DNA]</scope>
    <source>
        <strain evidence="3 4">DSM 19012</strain>
    </source>
</reference>
<dbReference type="eggNOG" id="ENOG5032RAM">
    <property type="taxonomic scope" value="Bacteria"/>
</dbReference>
<dbReference type="PROSITE" id="PS51257">
    <property type="entry name" value="PROKAR_LIPOPROTEIN"/>
    <property type="match status" value="1"/>
</dbReference>
<evidence type="ECO:0000313" key="4">
    <source>
        <dbReference type="Proteomes" id="UP000181976"/>
    </source>
</evidence>
<feature type="domain" description="BT-3987-like N-terminal" evidence="1">
    <location>
        <begin position="30"/>
        <end position="157"/>
    </location>
</feature>
<evidence type="ECO:0008006" key="5">
    <source>
        <dbReference type="Google" id="ProtNLM"/>
    </source>
</evidence>
<dbReference type="Proteomes" id="UP000181976">
    <property type="component" value="Unassembled WGS sequence"/>
</dbReference>
<organism evidence="3 4">
    <name type="scientific">Thermophagus xiamenensis</name>
    <dbReference type="NCBI Taxonomy" id="385682"/>
    <lineage>
        <taxon>Bacteria</taxon>
        <taxon>Pseudomonadati</taxon>
        <taxon>Bacteroidota</taxon>
        <taxon>Bacteroidia</taxon>
        <taxon>Marinilabiliales</taxon>
        <taxon>Marinilabiliaceae</taxon>
        <taxon>Thermophagus</taxon>
    </lineage>
</organism>
<dbReference type="InParanoid" id="A0A1I2FGC6"/>
<dbReference type="AlphaFoldDB" id="A0A1I2FGC6"/>
<dbReference type="RefSeq" id="WP_010527653.1">
    <property type="nucleotide sequence ID" value="NZ_AFSL01000057.1"/>
</dbReference>
<dbReference type="OrthoDB" id="1024640at2"/>